<dbReference type="Proteomes" id="UP000717328">
    <property type="component" value="Unassembled WGS sequence"/>
</dbReference>
<protein>
    <submittedName>
        <fullName evidence="2">Uncharacterized protein</fullName>
    </submittedName>
</protein>
<feature type="compositionally biased region" description="Low complexity" evidence="1">
    <location>
        <begin position="9"/>
        <end position="43"/>
    </location>
</feature>
<feature type="region of interest" description="Disordered" evidence="1">
    <location>
        <begin position="1"/>
        <end position="48"/>
    </location>
</feature>
<comment type="caution">
    <text evidence="2">The sequence shown here is derived from an EMBL/GenBank/DDBJ whole genome shotgun (WGS) entry which is preliminary data.</text>
</comment>
<dbReference type="EMBL" id="JABCKI010007526">
    <property type="protein sequence ID" value="KAG5633550.1"/>
    <property type="molecule type" value="Genomic_DNA"/>
</dbReference>
<evidence type="ECO:0000313" key="3">
    <source>
        <dbReference type="Proteomes" id="UP000717328"/>
    </source>
</evidence>
<keyword evidence="3" id="KW-1185">Reference proteome</keyword>
<feature type="region of interest" description="Disordered" evidence="1">
    <location>
        <begin position="145"/>
        <end position="173"/>
    </location>
</feature>
<feature type="compositionally biased region" description="Low complexity" evidence="1">
    <location>
        <begin position="145"/>
        <end position="158"/>
    </location>
</feature>
<feature type="compositionally biased region" description="Low complexity" evidence="1">
    <location>
        <begin position="201"/>
        <end position="214"/>
    </location>
</feature>
<proteinExistence type="predicted"/>
<sequence>MPMEPALCTTALTTPSTRTTTEATTPATTQAPTTPPSSKSAPVSHPPPFFATPLFVPAASSKEHAATPPRPPASFITPKPVDPAARCIDELARVKTTNQFIHAPSQTCQPSARATNMFKPVKQARPHWPATAAVLTTPTFEETATTSATASAAATTKSTWEDKSTPTTTPPHATIAAPAAEFVGRVTREDSRPKSAKRTITAATPSTPTSTPPAVAAAVTHVPAAASITTTTPMCIRVHKQSAPHGFTFVEFTAATTAMPAQNLKQSTSTKSKLEEQELTVTNISKHAPIEHPPCSI</sequence>
<reference evidence="2" key="2">
    <citation type="submission" date="2021-10" db="EMBL/GenBank/DDBJ databases">
        <title>Phylogenomics reveals ancestral predisposition of the termite-cultivated fungus Termitomyces towards a domesticated lifestyle.</title>
        <authorList>
            <person name="Auxier B."/>
            <person name="Grum-Grzhimaylo A."/>
            <person name="Cardenas M.E."/>
            <person name="Lodge J.D."/>
            <person name="Laessoe T."/>
            <person name="Pedersen O."/>
            <person name="Smith M.E."/>
            <person name="Kuyper T.W."/>
            <person name="Franco-Molano E.A."/>
            <person name="Baroni T.J."/>
            <person name="Aanen D.K."/>
        </authorList>
    </citation>
    <scope>NUCLEOTIDE SEQUENCE</scope>
    <source>
        <strain evidence="2">D49</strain>
    </source>
</reference>
<reference evidence="2" key="1">
    <citation type="submission" date="2021-02" db="EMBL/GenBank/DDBJ databases">
        <authorList>
            <person name="Nieuwenhuis M."/>
            <person name="Van De Peppel L.J.J."/>
        </authorList>
    </citation>
    <scope>NUCLEOTIDE SEQUENCE</scope>
    <source>
        <strain evidence="2">D49</strain>
    </source>
</reference>
<feature type="region of interest" description="Disordered" evidence="1">
    <location>
        <begin position="186"/>
        <end position="214"/>
    </location>
</feature>
<accession>A0A9P7FQE7</accession>
<evidence type="ECO:0000313" key="2">
    <source>
        <dbReference type="EMBL" id="KAG5633550.1"/>
    </source>
</evidence>
<gene>
    <name evidence="2" type="ORF">H0H81_006919</name>
</gene>
<evidence type="ECO:0000256" key="1">
    <source>
        <dbReference type="SAM" id="MobiDB-lite"/>
    </source>
</evidence>
<organism evidence="2 3">
    <name type="scientific">Sphagnurus paluster</name>
    <dbReference type="NCBI Taxonomy" id="117069"/>
    <lineage>
        <taxon>Eukaryota</taxon>
        <taxon>Fungi</taxon>
        <taxon>Dikarya</taxon>
        <taxon>Basidiomycota</taxon>
        <taxon>Agaricomycotina</taxon>
        <taxon>Agaricomycetes</taxon>
        <taxon>Agaricomycetidae</taxon>
        <taxon>Agaricales</taxon>
        <taxon>Tricholomatineae</taxon>
        <taxon>Lyophyllaceae</taxon>
        <taxon>Sphagnurus</taxon>
    </lineage>
</organism>
<name>A0A9P7FQE7_9AGAR</name>
<dbReference type="AlphaFoldDB" id="A0A9P7FQE7"/>